<protein>
    <submittedName>
        <fullName evidence="1">Uncharacterized protein</fullName>
    </submittedName>
</protein>
<dbReference type="AlphaFoldDB" id="A0A3P7P1H0"/>
<proteinExistence type="predicted"/>
<accession>A0A3P7P1H0</accession>
<dbReference type="EMBL" id="UYRU01058351">
    <property type="protein sequence ID" value="VDN14132.1"/>
    <property type="molecule type" value="Genomic_DNA"/>
</dbReference>
<organism evidence="1 2">
    <name type="scientific">Dibothriocephalus latus</name>
    <name type="common">Fish tapeworm</name>
    <name type="synonym">Diphyllobothrium latum</name>
    <dbReference type="NCBI Taxonomy" id="60516"/>
    <lineage>
        <taxon>Eukaryota</taxon>
        <taxon>Metazoa</taxon>
        <taxon>Spiralia</taxon>
        <taxon>Lophotrochozoa</taxon>
        <taxon>Platyhelminthes</taxon>
        <taxon>Cestoda</taxon>
        <taxon>Eucestoda</taxon>
        <taxon>Diphyllobothriidea</taxon>
        <taxon>Diphyllobothriidae</taxon>
        <taxon>Dibothriocephalus</taxon>
    </lineage>
</organism>
<evidence type="ECO:0000313" key="2">
    <source>
        <dbReference type="Proteomes" id="UP000281553"/>
    </source>
</evidence>
<feature type="non-terminal residue" evidence="1">
    <location>
        <position position="72"/>
    </location>
</feature>
<dbReference type="Proteomes" id="UP000281553">
    <property type="component" value="Unassembled WGS sequence"/>
</dbReference>
<gene>
    <name evidence="1" type="ORF">DILT_LOCUS9963</name>
</gene>
<name>A0A3P7P1H0_DIBLA</name>
<keyword evidence="2" id="KW-1185">Reference proteome</keyword>
<evidence type="ECO:0000313" key="1">
    <source>
        <dbReference type="EMBL" id="VDN14132.1"/>
    </source>
</evidence>
<reference evidence="1 2" key="1">
    <citation type="submission" date="2018-11" db="EMBL/GenBank/DDBJ databases">
        <authorList>
            <consortium name="Pathogen Informatics"/>
        </authorList>
    </citation>
    <scope>NUCLEOTIDE SEQUENCE [LARGE SCALE GENOMIC DNA]</scope>
</reference>
<sequence length="72" mass="7553">MTTFIPFLFYPVIKDAGARILRRLQKEVLAADRTQLPDTANTSADHVTAVAAAAGAPAMTAIGLSEHDGQAS</sequence>